<name>A0A317EAJ4_9PROT</name>
<organism evidence="1 2">
    <name type="scientific">Zavarzinia compransoris</name>
    <dbReference type="NCBI Taxonomy" id="1264899"/>
    <lineage>
        <taxon>Bacteria</taxon>
        <taxon>Pseudomonadati</taxon>
        <taxon>Pseudomonadota</taxon>
        <taxon>Alphaproteobacteria</taxon>
        <taxon>Rhodospirillales</taxon>
        <taxon>Zavarziniaceae</taxon>
        <taxon>Zavarzinia</taxon>
    </lineage>
</organism>
<dbReference type="SUPFAM" id="SSF52540">
    <property type="entry name" value="P-loop containing nucleoside triphosphate hydrolases"/>
    <property type="match status" value="1"/>
</dbReference>
<keyword evidence="2" id="KW-1185">Reference proteome</keyword>
<evidence type="ECO:0000313" key="1">
    <source>
        <dbReference type="EMBL" id="PWR23701.1"/>
    </source>
</evidence>
<evidence type="ECO:0008006" key="3">
    <source>
        <dbReference type="Google" id="ProtNLM"/>
    </source>
</evidence>
<proteinExistence type="predicted"/>
<dbReference type="AlphaFoldDB" id="A0A317EAJ4"/>
<comment type="caution">
    <text evidence="1">The sequence shown here is derived from an EMBL/GenBank/DDBJ whole genome shotgun (WGS) entry which is preliminary data.</text>
</comment>
<dbReference type="Gene3D" id="3.40.50.300">
    <property type="entry name" value="P-loop containing nucleotide triphosphate hydrolases"/>
    <property type="match status" value="1"/>
</dbReference>
<dbReference type="EMBL" id="QGLF01000001">
    <property type="protein sequence ID" value="PWR23701.1"/>
    <property type="molecule type" value="Genomic_DNA"/>
</dbReference>
<accession>A0A317EAJ4</accession>
<gene>
    <name evidence="1" type="ORF">DKG75_03800</name>
</gene>
<dbReference type="Proteomes" id="UP000246077">
    <property type="component" value="Unassembled WGS sequence"/>
</dbReference>
<dbReference type="Gene3D" id="1.10.8.60">
    <property type="match status" value="1"/>
</dbReference>
<sequence>MVAPDRPPAAQLPLDLPHRTALGRDDLIVHAGNETAVGWLRRWPDWPGRVLALVGPPASGKTHLSTVWADEVGARRLDPTALTSDLVPALAAGPVLIESADDIADEEALFHLINLTREEGGSLLLTARAAPARWPLALPDLRSRLGAVPVAALGLPDEAVLTALIAKLLADRQLSVEARLLDWAVSRIGRTPAAARALVAALDRESLAAGGRLGPGLFRRVVTAFAEAESDVTVL</sequence>
<reference evidence="2" key="1">
    <citation type="submission" date="2018-05" db="EMBL/GenBank/DDBJ databases">
        <title>Zavarzinia sp. HR-AS.</title>
        <authorList>
            <person name="Lee Y."/>
            <person name="Jeon C.O."/>
        </authorList>
    </citation>
    <scope>NUCLEOTIDE SEQUENCE [LARGE SCALE GENOMIC DNA]</scope>
    <source>
        <strain evidence="2">DSM 1231</strain>
    </source>
</reference>
<dbReference type="InterPro" id="IPR027417">
    <property type="entry name" value="P-loop_NTPase"/>
</dbReference>
<evidence type="ECO:0000313" key="2">
    <source>
        <dbReference type="Proteomes" id="UP000246077"/>
    </source>
</evidence>
<protein>
    <recommendedName>
        <fullName evidence="3">Chromosomal replication initiator protein DnaA domain-containing protein</fullName>
    </recommendedName>
</protein>